<protein>
    <submittedName>
        <fullName evidence="4">Otoancorin</fullName>
    </submittedName>
</protein>
<feature type="signal peptide" evidence="3">
    <location>
        <begin position="1"/>
        <end position="27"/>
    </location>
</feature>
<sequence>MFRLLRNLPMFVIIGFSLVALFPNINCAESPTCDDIKKLDSLKTLTKEDIKSLKNVNDLDECIVLLGKDQLSLDIETLLWKIIVEFFGGSENIPDESLRLLGWVISGIPVQDFKNISFNDIDTISAFGTYRNLSQAQLFALKESVQDQWSGKLPEDFTGYDLASLQNILCAFNSTEIALIHADAYKDAASELSTLKGCPNEIYESLALLATDVKGFHDPSTWTNTQVTAVGCVLNGLVNVEQIPPKAMEGLTSDIVFCLNPTVLQRMTTNQIGNFPASAASALSSSQRNVMQYAKIKLINAKLEK</sequence>
<accession>A0A8D9BG55</accession>
<dbReference type="InterPro" id="IPR026664">
    <property type="entry name" value="Stereocilin-rel"/>
</dbReference>
<proteinExistence type="predicted"/>
<dbReference type="GO" id="GO:0009986">
    <property type="term" value="C:cell surface"/>
    <property type="evidence" value="ECO:0007669"/>
    <property type="project" value="TreeGrafter"/>
</dbReference>
<dbReference type="EMBL" id="HBUF01639102">
    <property type="protein sequence ID" value="CAG6784669.1"/>
    <property type="molecule type" value="Transcribed_RNA"/>
</dbReference>
<keyword evidence="1 3" id="KW-0732">Signal</keyword>
<evidence type="ECO:0000256" key="1">
    <source>
        <dbReference type="ARBA" id="ARBA00022729"/>
    </source>
</evidence>
<dbReference type="AlphaFoldDB" id="A0A8D9BG55"/>
<dbReference type="PANTHER" id="PTHR23412:SF17">
    <property type="entry name" value="OTOANCORIN"/>
    <property type="match status" value="1"/>
</dbReference>
<evidence type="ECO:0000256" key="2">
    <source>
        <dbReference type="ARBA" id="ARBA00023180"/>
    </source>
</evidence>
<reference evidence="4" key="1">
    <citation type="submission" date="2021-05" db="EMBL/GenBank/DDBJ databases">
        <authorList>
            <person name="Alioto T."/>
            <person name="Alioto T."/>
            <person name="Gomez Garrido J."/>
        </authorList>
    </citation>
    <scope>NUCLEOTIDE SEQUENCE</scope>
</reference>
<keyword evidence="2" id="KW-0325">Glycoprotein</keyword>
<organism evidence="4">
    <name type="scientific">Cacopsylla melanoneura</name>
    <dbReference type="NCBI Taxonomy" id="428564"/>
    <lineage>
        <taxon>Eukaryota</taxon>
        <taxon>Metazoa</taxon>
        <taxon>Ecdysozoa</taxon>
        <taxon>Arthropoda</taxon>
        <taxon>Hexapoda</taxon>
        <taxon>Insecta</taxon>
        <taxon>Pterygota</taxon>
        <taxon>Neoptera</taxon>
        <taxon>Paraneoptera</taxon>
        <taxon>Hemiptera</taxon>
        <taxon>Sternorrhyncha</taxon>
        <taxon>Psylloidea</taxon>
        <taxon>Psyllidae</taxon>
        <taxon>Psyllinae</taxon>
        <taxon>Cacopsylla</taxon>
    </lineage>
</organism>
<name>A0A8D9BG55_9HEMI</name>
<dbReference type="GO" id="GO:0007160">
    <property type="term" value="P:cell-matrix adhesion"/>
    <property type="evidence" value="ECO:0007669"/>
    <property type="project" value="TreeGrafter"/>
</dbReference>
<dbReference type="PANTHER" id="PTHR23412">
    <property type="entry name" value="STEREOCILIN RELATED"/>
    <property type="match status" value="1"/>
</dbReference>
<evidence type="ECO:0000256" key="3">
    <source>
        <dbReference type="SAM" id="SignalP"/>
    </source>
</evidence>
<evidence type="ECO:0000313" key="4">
    <source>
        <dbReference type="EMBL" id="CAG6784669.1"/>
    </source>
</evidence>
<feature type="chain" id="PRO_5034452065" evidence="3">
    <location>
        <begin position="28"/>
        <end position="305"/>
    </location>
</feature>